<accession>A0A9Q0ZVF8</accession>
<dbReference type="AlphaFoldDB" id="A0A9Q0ZVF8"/>
<name>A0A9Q0ZVF8_SALPP</name>
<reference evidence="2" key="2">
    <citation type="journal article" date="2023" name="Int. J. Mol. Sci.">
        <title>De Novo Assembly and Annotation of 11 Diverse Shrub Willow (Salix) Genomes Reveals Novel Gene Organization in Sex-Linked Regions.</title>
        <authorList>
            <person name="Hyden B."/>
            <person name="Feng K."/>
            <person name="Yates T.B."/>
            <person name="Jawdy S."/>
            <person name="Cereghino C."/>
            <person name="Smart L.B."/>
            <person name="Muchero W."/>
        </authorList>
    </citation>
    <scope>NUCLEOTIDE SEQUENCE</scope>
    <source>
        <tissue evidence="2">Shoot tip</tissue>
    </source>
</reference>
<proteinExistence type="predicted"/>
<gene>
    <name evidence="2" type="ORF">OIU79_029513</name>
</gene>
<feature type="region of interest" description="Disordered" evidence="1">
    <location>
        <begin position="1"/>
        <end position="29"/>
    </location>
</feature>
<protein>
    <submittedName>
        <fullName evidence="2">Uncharacterized protein</fullName>
    </submittedName>
</protein>
<evidence type="ECO:0000256" key="1">
    <source>
        <dbReference type="SAM" id="MobiDB-lite"/>
    </source>
</evidence>
<dbReference type="EMBL" id="JAPFFK010000008">
    <property type="protein sequence ID" value="KAJ6748410.1"/>
    <property type="molecule type" value="Genomic_DNA"/>
</dbReference>
<dbReference type="OrthoDB" id="10526882at2759"/>
<organism evidence="2 3">
    <name type="scientific">Salix purpurea</name>
    <name type="common">Purple osier willow</name>
    <dbReference type="NCBI Taxonomy" id="77065"/>
    <lineage>
        <taxon>Eukaryota</taxon>
        <taxon>Viridiplantae</taxon>
        <taxon>Streptophyta</taxon>
        <taxon>Embryophyta</taxon>
        <taxon>Tracheophyta</taxon>
        <taxon>Spermatophyta</taxon>
        <taxon>Magnoliopsida</taxon>
        <taxon>eudicotyledons</taxon>
        <taxon>Gunneridae</taxon>
        <taxon>Pentapetalae</taxon>
        <taxon>rosids</taxon>
        <taxon>fabids</taxon>
        <taxon>Malpighiales</taxon>
        <taxon>Salicaceae</taxon>
        <taxon>Saliceae</taxon>
        <taxon>Salix</taxon>
    </lineage>
</organism>
<reference evidence="2" key="1">
    <citation type="submission" date="2022-11" db="EMBL/GenBank/DDBJ databases">
        <authorList>
            <person name="Hyden B.L."/>
            <person name="Feng K."/>
            <person name="Yates T."/>
            <person name="Jawdy S."/>
            <person name="Smart L.B."/>
            <person name="Muchero W."/>
        </authorList>
    </citation>
    <scope>NUCLEOTIDE SEQUENCE</scope>
    <source>
        <tissue evidence="2">Shoot tip</tissue>
    </source>
</reference>
<evidence type="ECO:0000313" key="2">
    <source>
        <dbReference type="EMBL" id="KAJ6748410.1"/>
    </source>
</evidence>
<evidence type="ECO:0000313" key="3">
    <source>
        <dbReference type="Proteomes" id="UP001151532"/>
    </source>
</evidence>
<dbReference type="Proteomes" id="UP001151532">
    <property type="component" value="Chromosome 12"/>
</dbReference>
<comment type="caution">
    <text evidence="2">The sequence shown here is derived from an EMBL/GenBank/DDBJ whole genome shotgun (WGS) entry which is preliminary data.</text>
</comment>
<sequence length="170" mass="19424">MLNSMEQTLEVEDDNNNNRGSEPNPNQSQEWETMARLCFSAFCWSESDLVDRLLSIQNYMRLPITVSRYLTLSSSSSNHYEPSGCHFFPHQAPETYQVGASHARFQRTDQWLPVYSWLESLDKDEGVQSTDNPTSPKVQENVEVKETSSKYSGNGRILHFAHLFGCQAIP</sequence>
<keyword evidence="3" id="KW-1185">Reference proteome</keyword>
<feature type="compositionally biased region" description="Polar residues" evidence="1">
    <location>
        <begin position="19"/>
        <end position="29"/>
    </location>
</feature>